<dbReference type="Proteomes" id="UP000335162">
    <property type="component" value="Unassembled WGS sequence"/>
</dbReference>
<evidence type="ECO:0000313" key="1">
    <source>
        <dbReference type="EMBL" id="EAJ9718488.1"/>
    </source>
</evidence>
<reference evidence="2 5" key="2">
    <citation type="submission" date="2018-05" db="EMBL/GenBank/DDBJ databases">
        <authorList>
            <consortium name="NARMS: The National Antimicrobial Resistance Monitoring System"/>
        </authorList>
    </citation>
    <scope>NUCLEOTIDE SEQUENCE [LARGE SCALE GENOMIC DNA]</scope>
    <source>
        <strain evidence="2 5">FSIS1607212</strain>
    </source>
</reference>
<dbReference type="Proteomes" id="UP000349590">
    <property type="component" value="Unassembled WGS sequence"/>
</dbReference>
<comment type="caution">
    <text evidence="3">The sequence shown here is derived from an EMBL/GenBank/DDBJ whole genome shotgun (WGS) entry which is preliminary data.</text>
</comment>
<dbReference type="EMBL" id="ABMIIH010000012">
    <property type="protein sequence ID" value="ELD5187495.1"/>
    <property type="molecule type" value="Genomic_DNA"/>
</dbReference>
<dbReference type="Proteomes" id="UP001183411">
    <property type="component" value="Unassembled WGS sequence"/>
</dbReference>
<reference evidence="1 6" key="3">
    <citation type="submission" date="2019-04" db="EMBL/GenBank/DDBJ databases">
        <authorList>
            <consortium name="PulseNet: The National Subtyping Network for Foodborne Disease Surveillance"/>
            <person name="Tarr C.L."/>
            <person name="Trees E."/>
            <person name="Katz L.S."/>
            <person name="Carleton-Romer H.A."/>
            <person name="Stroika S."/>
            <person name="Kucerova Z."/>
            <person name="Roache K.F."/>
            <person name="Sabol A.L."/>
            <person name="Besser J."/>
            <person name="Gerner-Smidt P."/>
        </authorList>
    </citation>
    <scope>NUCLEOTIDE SEQUENCE [LARGE SCALE GENOMIC DNA]</scope>
    <source>
        <strain evidence="1 6">PNUSAC009041</strain>
    </source>
</reference>
<reference evidence="3" key="4">
    <citation type="submission" date="2023-06" db="EMBL/GenBank/DDBJ databases">
        <authorList>
            <consortium name="PulseNet: The National Subtyping Network for Foodborne Disease Surveillance"/>
        </authorList>
    </citation>
    <scope>NUCLEOTIDE SEQUENCE</scope>
    <source>
        <strain evidence="3">PNUSAC035917</strain>
    </source>
</reference>
<proteinExistence type="predicted"/>
<protein>
    <submittedName>
        <fullName evidence="3">Uncharacterized protein</fullName>
    </submittedName>
</protein>
<accession>A0A1J6QPB3</accession>
<evidence type="ECO:0000313" key="7">
    <source>
        <dbReference type="Proteomes" id="UP000865592"/>
    </source>
</evidence>
<evidence type="ECO:0000313" key="5">
    <source>
        <dbReference type="Proteomes" id="UP000335162"/>
    </source>
</evidence>
<dbReference type="AlphaFoldDB" id="A0A1J6QPB3"/>
<reference evidence="4 7" key="1">
    <citation type="submission" date="2016-09" db="EMBL/GenBank/DDBJ databases">
        <title>Campylobacter genomics.</title>
        <authorList>
            <person name="Weis A.M."/>
            <person name="Weimer B.C."/>
            <person name="Gilpin B."/>
            <person name="Huang B.C."/>
            <person name="Kong N."/>
        </authorList>
    </citation>
    <scope>NUCLEOTIDE SEQUENCE [LARGE SCALE GENOMIC DNA]</scope>
    <source>
        <strain evidence="4 7">BCW_4735</strain>
    </source>
</reference>
<dbReference type="EMBL" id="AACNRY010000026">
    <property type="protein sequence ID" value="EAL3736063.1"/>
    <property type="molecule type" value="Genomic_DNA"/>
</dbReference>
<evidence type="ECO:0000313" key="8">
    <source>
        <dbReference type="Proteomes" id="UP001183411"/>
    </source>
</evidence>
<evidence type="ECO:0000313" key="3">
    <source>
        <dbReference type="EMBL" id="ELD5187495.1"/>
    </source>
</evidence>
<evidence type="ECO:0000313" key="4">
    <source>
        <dbReference type="EMBL" id="OEY03189.1"/>
    </source>
</evidence>
<sequence>MALSYELCCKLFDKNFENLNYTKEELFFIREYYSECSKVMNMLDEDLAIKLYRDYNDFICDNCSSNISDFFTNELLVAIRTIVAECIFQAAYTINIKIHKWRNGK</sequence>
<name>A0A1J6QPB3_CAMJU</name>
<evidence type="ECO:0000313" key="6">
    <source>
        <dbReference type="Proteomes" id="UP000349590"/>
    </source>
</evidence>
<dbReference type="EMBL" id="MKBD01000007">
    <property type="protein sequence ID" value="OEY03189.1"/>
    <property type="molecule type" value="Genomic_DNA"/>
</dbReference>
<dbReference type="RefSeq" id="WP_002896455.1">
    <property type="nucleotide sequence ID" value="NZ_CP020776.1"/>
</dbReference>
<evidence type="ECO:0000313" key="2">
    <source>
        <dbReference type="EMBL" id="EAL3736063.1"/>
    </source>
</evidence>
<organism evidence="3 8">
    <name type="scientific">Campylobacter jejuni</name>
    <dbReference type="NCBI Taxonomy" id="197"/>
    <lineage>
        <taxon>Bacteria</taxon>
        <taxon>Pseudomonadati</taxon>
        <taxon>Campylobacterota</taxon>
        <taxon>Epsilonproteobacteria</taxon>
        <taxon>Campylobacterales</taxon>
        <taxon>Campylobacteraceae</taxon>
        <taxon>Campylobacter</taxon>
    </lineage>
</organism>
<dbReference type="Proteomes" id="UP000865592">
    <property type="component" value="Unassembled WGS sequence"/>
</dbReference>
<gene>
    <name evidence="4" type="ORF">A0K99_03705</name>
    <name evidence="2" type="ORF">BFD99_08800</name>
    <name evidence="1" type="ORF">E8P16_03370</name>
    <name evidence="3" type="ORF">QQI97_001705</name>
</gene>
<dbReference type="EMBL" id="AACCII010000003">
    <property type="protein sequence ID" value="EAJ9718488.1"/>
    <property type="molecule type" value="Genomic_DNA"/>
</dbReference>